<keyword evidence="2" id="KW-0560">Oxidoreductase</keyword>
<dbReference type="Gene3D" id="3.40.50.720">
    <property type="entry name" value="NAD(P)-binding Rossmann-like Domain"/>
    <property type="match status" value="1"/>
</dbReference>
<evidence type="ECO:0000256" key="3">
    <source>
        <dbReference type="SAM" id="MobiDB-lite"/>
    </source>
</evidence>
<reference evidence="4 5" key="1">
    <citation type="submission" date="2020-07" db="EMBL/GenBank/DDBJ databases">
        <title>Sequencing the genomes of 1000 actinobacteria strains.</title>
        <authorList>
            <person name="Klenk H.-P."/>
        </authorList>
    </citation>
    <scope>NUCLEOTIDE SEQUENCE [LARGE SCALE GENOMIC DNA]</scope>
    <source>
        <strain evidence="4 5">CXB654</strain>
    </source>
</reference>
<evidence type="ECO:0000313" key="4">
    <source>
        <dbReference type="EMBL" id="NYE50495.1"/>
    </source>
</evidence>
<sequence>MVITGASSGIGREAARQFAGRGSSLVLAARSEQALRATADEVEQLGGTALVVPTDVAEWPQVQALAAAARDRFGRVDTWVNNAVLGSFGSLIDTPIQAVDRVLQVGLRGQIYGAKAVLPMMREQGGGTIIGVSSVLGIRSIPLYVPYCIAKHGNTALYEGLRVEEQIAGSGIEVTTILPATVNTPFYDAVPSFMDTRPPLIPPIYQPSAVAEAILYAAEHPRRRICIGAAGPMSACQRISPRAVDTVLRGAGRLFVRKRPQQPDAGQNNHFQPMSGSGATTGRARMAFPRSRYTRTVGFHPGMARTLAAVAALAVARRLWKR</sequence>
<dbReference type="InterPro" id="IPR036291">
    <property type="entry name" value="NAD(P)-bd_dom_sf"/>
</dbReference>
<proteinExistence type="inferred from homology"/>
<dbReference type="Pfam" id="PF00106">
    <property type="entry name" value="adh_short"/>
    <property type="match status" value="1"/>
</dbReference>
<dbReference type="EMBL" id="JACCCC010000001">
    <property type="protein sequence ID" value="NYE50495.1"/>
    <property type="molecule type" value="Genomic_DNA"/>
</dbReference>
<gene>
    <name evidence="4" type="ORF">HDA32_005615</name>
</gene>
<feature type="region of interest" description="Disordered" evidence="3">
    <location>
        <begin position="258"/>
        <end position="283"/>
    </location>
</feature>
<evidence type="ECO:0000313" key="5">
    <source>
        <dbReference type="Proteomes" id="UP000589036"/>
    </source>
</evidence>
<accession>A0A852U4P0</accession>
<dbReference type="SUPFAM" id="SSF51735">
    <property type="entry name" value="NAD(P)-binding Rossmann-fold domains"/>
    <property type="match status" value="1"/>
</dbReference>
<keyword evidence="5" id="KW-1185">Reference proteome</keyword>
<comment type="caution">
    <text evidence="4">The sequence shown here is derived from an EMBL/GenBank/DDBJ whole genome shotgun (WGS) entry which is preliminary data.</text>
</comment>
<dbReference type="PANTHER" id="PTHR44196:SF1">
    <property type="entry name" value="DEHYDROGENASE_REDUCTASE SDR FAMILY MEMBER 7B"/>
    <property type="match status" value="1"/>
</dbReference>
<dbReference type="Proteomes" id="UP000589036">
    <property type="component" value="Unassembled WGS sequence"/>
</dbReference>
<feature type="compositionally biased region" description="Polar residues" evidence="3">
    <location>
        <begin position="264"/>
        <end position="280"/>
    </location>
</feature>
<comment type="similarity">
    <text evidence="1">Belongs to the short-chain dehydrogenases/reductases (SDR) family.</text>
</comment>
<dbReference type="PRINTS" id="PR00081">
    <property type="entry name" value="GDHRDH"/>
</dbReference>
<dbReference type="AlphaFoldDB" id="A0A852U4P0"/>
<organism evidence="4 5">
    <name type="scientific">Spinactinospora alkalitolerans</name>
    <dbReference type="NCBI Taxonomy" id="687207"/>
    <lineage>
        <taxon>Bacteria</taxon>
        <taxon>Bacillati</taxon>
        <taxon>Actinomycetota</taxon>
        <taxon>Actinomycetes</taxon>
        <taxon>Streptosporangiales</taxon>
        <taxon>Nocardiopsidaceae</taxon>
        <taxon>Spinactinospora</taxon>
    </lineage>
</organism>
<evidence type="ECO:0000256" key="1">
    <source>
        <dbReference type="ARBA" id="ARBA00006484"/>
    </source>
</evidence>
<dbReference type="InterPro" id="IPR002347">
    <property type="entry name" value="SDR_fam"/>
</dbReference>
<dbReference type="PANTHER" id="PTHR44196">
    <property type="entry name" value="DEHYDROGENASE/REDUCTASE SDR FAMILY MEMBER 7B"/>
    <property type="match status" value="1"/>
</dbReference>
<dbReference type="NCBIfam" id="NF005495">
    <property type="entry name" value="PRK07109.1"/>
    <property type="match status" value="1"/>
</dbReference>
<dbReference type="GO" id="GO:0016020">
    <property type="term" value="C:membrane"/>
    <property type="evidence" value="ECO:0007669"/>
    <property type="project" value="TreeGrafter"/>
</dbReference>
<dbReference type="GO" id="GO:0016491">
    <property type="term" value="F:oxidoreductase activity"/>
    <property type="evidence" value="ECO:0007669"/>
    <property type="project" value="UniProtKB-KW"/>
</dbReference>
<name>A0A852U4P0_9ACTN</name>
<evidence type="ECO:0000256" key="2">
    <source>
        <dbReference type="ARBA" id="ARBA00023002"/>
    </source>
</evidence>
<protein>
    <submittedName>
        <fullName evidence="4">NAD(P)-dependent dehydrogenase (Short-subunit alcohol dehydrogenase family)</fullName>
    </submittedName>
</protein>